<evidence type="ECO:0000313" key="8">
    <source>
        <dbReference type="EMBL" id="MCX2741141.1"/>
    </source>
</evidence>
<dbReference type="SMART" id="SM00089">
    <property type="entry name" value="PKD"/>
    <property type="match status" value="6"/>
</dbReference>
<proteinExistence type="predicted"/>
<feature type="signal peptide" evidence="6">
    <location>
        <begin position="1"/>
        <end position="26"/>
    </location>
</feature>
<accession>A0ABT3RI93</accession>
<evidence type="ECO:0000256" key="1">
    <source>
        <dbReference type="ARBA" id="ARBA00004141"/>
    </source>
</evidence>
<evidence type="ECO:0000256" key="5">
    <source>
        <dbReference type="ARBA" id="ARBA00023136"/>
    </source>
</evidence>
<keyword evidence="6" id="KW-0732">Signal</keyword>
<feature type="domain" description="PKD" evidence="7">
    <location>
        <begin position="137"/>
        <end position="188"/>
    </location>
</feature>
<evidence type="ECO:0000256" key="3">
    <source>
        <dbReference type="ARBA" id="ARBA00022737"/>
    </source>
</evidence>
<dbReference type="InterPro" id="IPR013783">
    <property type="entry name" value="Ig-like_fold"/>
</dbReference>
<gene>
    <name evidence="8" type="ORF">OO017_14375</name>
</gene>
<keyword evidence="9" id="KW-1185">Reference proteome</keyword>
<protein>
    <submittedName>
        <fullName evidence="8">Gliding motility-associated C-terminal domain-containing protein</fullName>
    </submittedName>
</protein>
<dbReference type="InterPro" id="IPR022409">
    <property type="entry name" value="PKD/Chitinase_dom"/>
</dbReference>
<keyword evidence="3" id="KW-0677">Repeat</keyword>
<reference evidence="8 9" key="1">
    <citation type="submission" date="2022-11" db="EMBL/GenBank/DDBJ databases">
        <title>The characterization of three novel Bacteroidetes species and genomic analysis of their roles in tidal elemental geochemical cycles.</title>
        <authorList>
            <person name="Ma K.-J."/>
        </authorList>
    </citation>
    <scope>NUCLEOTIDE SEQUENCE [LARGE SCALE GENOMIC DNA]</scope>
    <source>
        <strain evidence="8 9">M82</strain>
    </source>
</reference>
<keyword evidence="5" id="KW-0472">Membrane</keyword>
<evidence type="ECO:0000256" key="2">
    <source>
        <dbReference type="ARBA" id="ARBA00022692"/>
    </source>
</evidence>
<keyword evidence="4" id="KW-1133">Transmembrane helix</keyword>
<dbReference type="EMBL" id="JAPFQO010000009">
    <property type="protein sequence ID" value="MCX2741141.1"/>
    <property type="molecule type" value="Genomic_DNA"/>
</dbReference>
<name>A0ABT3RI93_9BACT</name>
<dbReference type="Pfam" id="PF18911">
    <property type="entry name" value="PKD_4"/>
    <property type="match status" value="1"/>
</dbReference>
<evidence type="ECO:0000256" key="6">
    <source>
        <dbReference type="SAM" id="SignalP"/>
    </source>
</evidence>
<dbReference type="SUPFAM" id="SSF49299">
    <property type="entry name" value="PKD domain"/>
    <property type="match status" value="4"/>
</dbReference>
<comment type="subcellular location">
    <subcellularLocation>
        <location evidence="1">Membrane</location>
        <topology evidence="1">Multi-pass membrane protein</topology>
    </subcellularLocation>
</comment>
<dbReference type="InterPro" id="IPR035986">
    <property type="entry name" value="PKD_dom_sf"/>
</dbReference>
<comment type="caution">
    <text evidence="8">The sequence shown here is derived from an EMBL/GenBank/DDBJ whole genome shotgun (WGS) entry which is preliminary data.</text>
</comment>
<dbReference type="PANTHER" id="PTHR46730">
    <property type="entry name" value="POLYCYSTIN-1"/>
    <property type="match status" value="1"/>
</dbReference>
<feature type="domain" description="PKD" evidence="7">
    <location>
        <begin position="529"/>
        <end position="573"/>
    </location>
</feature>
<dbReference type="Gene3D" id="2.60.40.10">
    <property type="entry name" value="Immunoglobulins"/>
    <property type="match status" value="5"/>
</dbReference>
<dbReference type="InterPro" id="IPR000601">
    <property type="entry name" value="PKD_dom"/>
</dbReference>
<dbReference type="CDD" id="cd00146">
    <property type="entry name" value="PKD"/>
    <property type="match status" value="2"/>
</dbReference>
<evidence type="ECO:0000259" key="7">
    <source>
        <dbReference type="PROSITE" id="PS50093"/>
    </source>
</evidence>
<dbReference type="InterPro" id="IPR026341">
    <property type="entry name" value="T9SS_type_B"/>
</dbReference>
<dbReference type="PROSITE" id="PS50093">
    <property type="entry name" value="PKD"/>
    <property type="match status" value="3"/>
</dbReference>
<evidence type="ECO:0000256" key="4">
    <source>
        <dbReference type="ARBA" id="ARBA00022989"/>
    </source>
</evidence>
<dbReference type="NCBIfam" id="TIGR04131">
    <property type="entry name" value="Bac_Flav_CTERM"/>
    <property type="match status" value="1"/>
</dbReference>
<dbReference type="PANTHER" id="PTHR46730:SF1">
    <property type="entry name" value="PLAT DOMAIN-CONTAINING PROTEIN"/>
    <property type="match status" value="1"/>
</dbReference>
<evidence type="ECO:0000313" key="9">
    <source>
        <dbReference type="Proteomes" id="UP001207228"/>
    </source>
</evidence>
<feature type="domain" description="PKD" evidence="7">
    <location>
        <begin position="391"/>
        <end position="475"/>
    </location>
</feature>
<dbReference type="InterPro" id="IPR044023">
    <property type="entry name" value="Ig_7"/>
</dbReference>
<dbReference type="Pfam" id="PF13585">
    <property type="entry name" value="CHU_C"/>
    <property type="match status" value="1"/>
</dbReference>
<dbReference type="RefSeq" id="WP_266053250.1">
    <property type="nucleotide sequence ID" value="NZ_JAPFQO010000009.1"/>
</dbReference>
<feature type="chain" id="PRO_5047215724" evidence="6">
    <location>
        <begin position="27"/>
        <end position="1950"/>
    </location>
</feature>
<dbReference type="Pfam" id="PF19081">
    <property type="entry name" value="Ig_7"/>
    <property type="match status" value="3"/>
</dbReference>
<sequence length="1950" mass="206755">MRLPAQGILCLLLLQLWSAFTTYTYAQTCTPSISSSGNLCTSGQVILSASEAESYLWSNGATTPSITVTESGTYTVKTVQADGCEATSEEMSVTNGPDATVADPITFFTSCSYAGNVSTFELTIENASITKATNTRYEVNWGDGTSDSFGKVFETASHTYRSGGSFKLTVTAYDAHGCSNTHEERVFIGSNPSLGLASRGNTNDCAPATFTFDILNTEGNSAQTVYTFQFDDGSAPMTFTHANLPKTIEHTFTESSMKMPGRAFTLSATATNPCGTTPATVGGIKISKGPIADFGIGKACLNTAIKLTDKTIEGFNANATSGSPTSYVVEWEISPAQGWEYTSGNFKTNNPWVKFTEPGTYTIRLTATPTGINTKCTSSSIEKTITIEEAPVADFSLSGDNTCVPAIFEATNTSRGAEATYTWRVSPAEGWVFTQDTDANSKNAVFQFNKAGTYTIGLTASNSCQTSLKETTITIKDKPLVQLPPLQVYCGPQTISFTTKNNAHAPAYDAQQGTISKYNWSVTGPGAVTFADGTDASSAYPSINFSEAGTYTVSLVATNECGVSEAATQQIVINPLPELKVTSSEPAICIGGGTTLSVEGADTYTWAPATGLSATTGNTVTANPTETTTYTITGTNMETGCTSTTTFTLEVNPLPEVQVTANAQEICQSQGTAILSASGADTYTWAPAIGLSSTSGAEITASPAETTTYTVTGYNSATGCSSTATVTVTVNPLPEVNAGPDLTVCDDPTPLQLQVGPAGGVWSGAHVSTEGEFIPNGKGSFVLIYTYTNAKGCSNSDQMTVNVTDVAQAAVEQKEVEVCLNTGKFILGASPAGGKWSGSKYASEDGTFTPSEVGTYTLTYTVYTGTCFTTDQMQVTVKPLPDAPVITGVKDICFNTATTLQAEVQTGSINWYDQLKGGKLLGTTPAGTAFETGQLTKTTDFFAEYIGENQCASPRTRVTVIVRPEIAAPVVAPVNICGAGKATLVAQGSASKYNWYDASGNLLVNQGNKVYEPTVEQTSAFYVEAVIGTCAGPRTQVLVTVNPKLDNNTITAPEIVCANAPLSITGTEPVGGSGAGTYTYQWMSSLNGSTFTNIQGATGKVYQSQEGLALPTWFKRIVYSDGCMLASEAVKVDVIPAITKNELREVPAICSGQAPEEIQGVLAGGAEPYTYTWYVSSDNTNFTKIENSNSANYKPTTPLTANTWYKRVVQSGSCNASTSNTVMVRVMPPISKNLITGTQTVCESDAAILIGQAPEGGFGPGSYTFYWEFKKTGGEYREIPNSRGNSTQDWTAQNLTETTTFRRVVISGSCAVSTSDPITVTVNPKLLNLIAGDQEVCQGGTPTLLTSLTLTTGGEAGKYNYTWEYRSEGDANFMPAPGNNTRADGSYQPGSLSKTSLFRRKVTSGGCTSYSEPVKVTVNPIIENYNIKASQSVYAGTKPAPLTGLNTAPLKGGNGKYSYRWEFSTDGVNFDPAEGNNQNPDYTFPRGLYKDTWYRRVVLSGGCEVVSNEVQITVIAEIANNIIKSDQTICIGNVPERLEGELPKGGEGNFNYRWESSVKGDKSGFVTAQGYNGSPNDGQSFQPGPLSQDTWFRRIATSGAYTDISNAILITVKPELSNNVVLSGTQTVCYGEAPATLVGSEPAGGSGNPAYLWEQSNSRNGIFTPAPGQNDRKDYTPYPLKENTWFRRVVTSASCGSLTSNAVEVKVTPLPDMPTAQGASICAGLSTTLTATGKGGRLEWYASAAGGSPLGTGSTFKTQALLHTTTFYVQEVQSCASKRLPVTVTVTEPELSAGPDVTVVKGRGVQLQASGGLTYSWAPAVGMDNPSIANPTLTPEKTTVYTVTATTEGGCTFSDEVVVVVLPFIDIPNTFTPNQDGINDTWEIENIDKYSNCKVQIFNQWGNQVFSSEGYKQPWDGRQNGNPLPMATYYYIIKLDRNEKPLTGSVTIVK</sequence>
<keyword evidence="2" id="KW-0812">Transmembrane</keyword>
<organism evidence="8 9">
    <name type="scientific">Pontibacter anaerobius</name>
    <dbReference type="NCBI Taxonomy" id="2993940"/>
    <lineage>
        <taxon>Bacteria</taxon>
        <taxon>Pseudomonadati</taxon>
        <taxon>Bacteroidota</taxon>
        <taxon>Cytophagia</taxon>
        <taxon>Cytophagales</taxon>
        <taxon>Hymenobacteraceae</taxon>
        <taxon>Pontibacter</taxon>
    </lineage>
</organism>
<dbReference type="Proteomes" id="UP001207228">
    <property type="component" value="Unassembled WGS sequence"/>
</dbReference>